<dbReference type="RefSeq" id="WP_230367243.1">
    <property type="nucleotide sequence ID" value="NZ_JAJALK010000010.1"/>
</dbReference>
<sequence length="54" mass="5670">MPAADLTLAAWALVHGLAALILDRRVPLEAGETEAVARRITGQFARLTAGLTEA</sequence>
<reference evidence="1" key="1">
    <citation type="submission" date="2023-07" db="EMBL/GenBank/DDBJ databases">
        <title>Genomic Encyclopedia of Type Strains, Phase IV (KMG-IV): sequencing the most valuable type-strain genomes for metagenomic binning, comparative biology and taxonomic classification.</title>
        <authorList>
            <person name="Goeker M."/>
        </authorList>
    </citation>
    <scope>NUCLEOTIDE SEQUENCE</scope>
    <source>
        <strain evidence="1">DSM 19569</strain>
    </source>
</reference>
<dbReference type="EMBL" id="JAUSWL010000009">
    <property type="protein sequence ID" value="MDQ0545568.1"/>
    <property type="molecule type" value="Genomic_DNA"/>
</dbReference>
<dbReference type="Proteomes" id="UP001223420">
    <property type="component" value="Unassembled WGS sequence"/>
</dbReference>
<evidence type="ECO:0000313" key="2">
    <source>
        <dbReference type="Proteomes" id="UP001223420"/>
    </source>
</evidence>
<name>A0AAJ1TZX5_9HYPH</name>
<gene>
    <name evidence="1" type="ORF">QO001_004512</name>
</gene>
<dbReference type="Gene3D" id="1.10.357.10">
    <property type="entry name" value="Tetracycline Repressor, domain 2"/>
    <property type="match status" value="1"/>
</dbReference>
<proteinExistence type="predicted"/>
<protein>
    <recommendedName>
        <fullName evidence="3">WHG domain-containing protein</fullName>
    </recommendedName>
</protein>
<evidence type="ECO:0008006" key="3">
    <source>
        <dbReference type="Google" id="ProtNLM"/>
    </source>
</evidence>
<evidence type="ECO:0000313" key="1">
    <source>
        <dbReference type="EMBL" id="MDQ0545568.1"/>
    </source>
</evidence>
<organism evidence="1 2">
    <name type="scientific">Methylobacterium brachiatum</name>
    <dbReference type="NCBI Taxonomy" id="269660"/>
    <lineage>
        <taxon>Bacteria</taxon>
        <taxon>Pseudomonadati</taxon>
        <taxon>Pseudomonadota</taxon>
        <taxon>Alphaproteobacteria</taxon>
        <taxon>Hyphomicrobiales</taxon>
        <taxon>Methylobacteriaceae</taxon>
        <taxon>Methylobacterium</taxon>
    </lineage>
</organism>
<comment type="caution">
    <text evidence="1">The sequence shown here is derived from an EMBL/GenBank/DDBJ whole genome shotgun (WGS) entry which is preliminary data.</text>
</comment>
<accession>A0AAJ1TZX5</accession>
<dbReference type="AlphaFoldDB" id="A0AAJ1TZX5"/>